<dbReference type="SUPFAM" id="SSF57850">
    <property type="entry name" value="RING/U-box"/>
    <property type="match status" value="1"/>
</dbReference>
<feature type="region of interest" description="Disordered" evidence="7">
    <location>
        <begin position="387"/>
        <end position="418"/>
    </location>
</feature>
<feature type="compositionally biased region" description="Acidic residues" evidence="7">
    <location>
        <begin position="127"/>
        <end position="143"/>
    </location>
</feature>
<feature type="compositionally biased region" description="Acidic residues" evidence="7">
    <location>
        <begin position="170"/>
        <end position="182"/>
    </location>
</feature>
<evidence type="ECO:0000259" key="8">
    <source>
        <dbReference type="PROSITE" id="PS50089"/>
    </source>
</evidence>
<feature type="compositionally biased region" description="Polar residues" evidence="7">
    <location>
        <begin position="53"/>
        <end position="66"/>
    </location>
</feature>
<dbReference type="InterPro" id="IPR001841">
    <property type="entry name" value="Znf_RING"/>
</dbReference>
<comment type="pathway">
    <text evidence="1">Protein modification; protein ubiquitination.</text>
</comment>
<evidence type="ECO:0000256" key="2">
    <source>
        <dbReference type="ARBA" id="ARBA00022723"/>
    </source>
</evidence>
<dbReference type="Pfam" id="PF12678">
    <property type="entry name" value="zf-rbx1"/>
    <property type="match status" value="1"/>
</dbReference>
<dbReference type="GO" id="GO:0005737">
    <property type="term" value="C:cytoplasm"/>
    <property type="evidence" value="ECO:0007669"/>
    <property type="project" value="TreeGrafter"/>
</dbReference>
<comment type="caution">
    <text evidence="9">The sequence shown here is derived from an EMBL/GenBank/DDBJ whole genome shotgun (WGS) entry which is preliminary data.</text>
</comment>
<dbReference type="PANTHER" id="PTHR15710">
    <property type="entry name" value="E3 UBIQUITIN-PROTEIN LIGASE PRAJA"/>
    <property type="match status" value="1"/>
</dbReference>
<evidence type="ECO:0000256" key="4">
    <source>
        <dbReference type="ARBA" id="ARBA00022786"/>
    </source>
</evidence>
<dbReference type="STRING" id="5627.A0A1C7LVJ3"/>
<proteinExistence type="predicted"/>
<evidence type="ECO:0000256" key="7">
    <source>
        <dbReference type="SAM" id="MobiDB-lite"/>
    </source>
</evidence>
<keyword evidence="10" id="KW-1185">Reference proteome</keyword>
<dbReference type="UniPathway" id="UPA00143"/>
<dbReference type="InterPro" id="IPR024766">
    <property type="entry name" value="Znf_RING_H2"/>
</dbReference>
<dbReference type="GO" id="GO:0051603">
    <property type="term" value="P:proteolysis involved in protein catabolic process"/>
    <property type="evidence" value="ECO:0007669"/>
    <property type="project" value="UniProtKB-ARBA"/>
</dbReference>
<evidence type="ECO:0000256" key="6">
    <source>
        <dbReference type="PROSITE-ProRule" id="PRU00175"/>
    </source>
</evidence>
<sequence>MDLEGGFTDSTFMNRDFLNLLNTITGHLRGLNSQDDDATSEQQSPEGAAAMTSLPSESTPQPSQTHPIPVAANNDAVTELDGSPPLVSDSDSNASGHEDGAASDADTMPSLRSISADSSSEAALSSDESEWDDESEHDSEDESSNPIDRLLRRASTPYSTGTTGSGYEDTGSESEDADEADDAGVDNELFREFLERARLVVDEPGDLISMLLSQRSQPIDNDPKRAQTLLLGLEIVTSDLVRRYEKLRNGEGDDVDGCAICRDDLLEPPPAEGDPEATAALALMEALPYHVTPVSIIAFSCPGRHLFHDRCLAPWLARKTTCPTCRFDIDPDSLTLRRTSMLRENSETQRRQPLRKWEPPNVCSLSEWLEEEERVRKTGVRRVPLANTAERATVEHGRVVPADDEHEARQDEDDEDAWTDTDTSVMEEEIPVVASTPILLPTLGDIFAESGLWGPHNPRASVSHPLGHRAAARSSAAIGMSSMTLHDALREDLLLRGNPYWREAIRALQSQPPDSLAIPREGVGAVEDSEGRRETA</sequence>
<evidence type="ECO:0000256" key="5">
    <source>
        <dbReference type="ARBA" id="ARBA00022833"/>
    </source>
</evidence>
<protein>
    <recommendedName>
        <fullName evidence="8">RING-type domain-containing protein</fullName>
    </recommendedName>
</protein>
<keyword evidence="5" id="KW-0862">Zinc</keyword>
<dbReference type="PROSITE" id="PS50089">
    <property type="entry name" value="ZF_RING_2"/>
    <property type="match status" value="1"/>
</dbReference>
<feature type="compositionally biased region" description="Low complexity" evidence="7">
    <location>
        <begin position="113"/>
        <end position="126"/>
    </location>
</feature>
<dbReference type="GO" id="GO:0008270">
    <property type="term" value="F:zinc ion binding"/>
    <property type="evidence" value="ECO:0007669"/>
    <property type="project" value="UniProtKB-KW"/>
</dbReference>
<dbReference type="OrthoDB" id="8062037at2759"/>
<dbReference type="GO" id="GO:0061630">
    <property type="term" value="F:ubiquitin protein ligase activity"/>
    <property type="evidence" value="ECO:0007669"/>
    <property type="project" value="TreeGrafter"/>
</dbReference>
<gene>
    <name evidence="9" type="ORF">A0H81_11281</name>
</gene>
<dbReference type="AlphaFoldDB" id="A0A1C7LVJ3"/>
<evidence type="ECO:0000313" key="9">
    <source>
        <dbReference type="EMBL" id="OBZ68785.1"/>
    </source>
</evidence>
<dbReference type="GO" id="GO:0016567">
    <property type="term" value="P:protein ubiquitination"/>
    <property type="evidence" value="ECO:0007669"/>
    <property type="project" value="UniProtKB-UniPathway"/>
</dbReference>
<dbReference type="PANTHER" id="PTHR15710:SF243">
    <property type="entry name" value="E3 UBIQUITIN-PROTEIN LIGASE PRAJA-2 ISOFORM X1"/>
    <property type="match status" value="1"/>
</dbReference>
<feature type="compositionally biased region" description="Low complexity" evidence="7">
    <location>
        <begin position="158"/>
        <end position="169"/>
    </location>
</feature>
<keyword evidence="2" id="KW-0479">Metal-binding</keyword>
<dbReference type="Proteomes" id="UP000092993">
    <property type="component" value="Unassembled WGS sequence"/>
</dbReference>
<evidence type="ECO:0000256" key="3">
    <source>
        <dbReference type="ARBA" id="ARBA00022771"/>
    </source>
</evidence>
<name>A0A1C7LVJ3_GRIFR</name>
<feature type="domain" description="RING-type" evidence="8">
    <location>
        <begin position="258"/>
        <end position="326"/>
    </location>
</feature>
<dbReference type="InterPro" id="IPR013083">
    <property type="entry name" value="Znf_RING/FYVE/PHD"/>
</dbReference>
<accession>A0A1C7LVJ3</accession>
<feature type="region of interest" description="Disordered" evidence="7">
    <location>
        <begin position="511"/>
        <end position="536"/>
    </location>
</feature>
<evidence type="ECO:0000313" key="10">
    <source>
        <dbReference type="Proteomes" id="UP000092993"/>
    </source>
</evidence>
<organism evidence="9 10">
    <name type="scientific">Grifola frondosa</name>
    <name type="common">Maitake</name>
    <name type="synonym">Polyporus frondosus</name>
    <dbReference type="NCBI Taxonomy" id="5627"/>
    <lineage>
        <taxon>Eukaryota</taxon>
        <taxon>Fungi</taxon>
        <taxon>Dikarya</taxon>
        <taxon>Basidiomycota</taxon>
        <taxon>Agaricomycotina</taxon>
        <taxon>Agaricomycetes</taxon>
        <taxon>Polyporales</taxon>
        <taxon>Grifolaceae</taxon>
        <taxon>Grifola</taxon>
    </lineage>
</organism>
<keyword evidence="3 6" id="KW-0863">Zinc-finger</keyword>
<dbReference type="Gene3D" id="3.30.40.10">
    <property type="entry name" value="Zinc/RING finger domain, C3HC4 (zinc finger)"/>
    <property type="match status" value="1"/>
</dbReference>
<reference evidence="9 10" key="1">
    <citation type="submission" date="2016-03" db="EMBL/GenBank/DDBJ databases">
        <title>Whole genome sequencing of Grifola frondosa 9006-11.</title>
        <authorList>
            <person name="Min B."/>
            <person name="Park H."/>
            <person name="Kim J.-G."/>
            <person name="Cho H."/>
            <person name="Oh Y.-L."/>
            <person name="Kong W.-S."/>
            <person name="Choi I.-G."/>
        </authorList>
    </citation>
    <scope>NUCLEOTIDE SEQUENCE [LARGE SCALE GENOMIC DNA]</scope>
    <source>
        <strain evidence="9 10">9006-11</strain>
    </source>
</reference>
<feature type="region of interest" description="Disordered" evidence="7">
    <location>
        <begin position="28"/>
        <end position="182"/>
    </location>
</feature>
<evidence type="ECO:0000256" key="1">
    <source>
        <dbReference type="ARBA" id="ARBA00004906"/>
    </source>
</evidence>
<feature type="compositionally biased region" description="Basic and acidic residues" evidence="7">
    <location>
        <begin position="392"/>
        <end position="409"/>
    </location>
</feature>
<dbReference type="EMBL" id="LUGG01000019">
    <property type="protein sequence ID" value="OBZ68785.1"/>
    <property type="molecule type" value="Genomic_DNA"/>
</dbReference>
<keyword evidence="4" id="KW-0833">Ubl conjugation pathway</keyword>